<sequence length="242" mass="27233">MLNIIKYEWISRWKFFLSGVILFILLDIEIIRNATNNSAPTAFAGILVAILFALGIALFLDHIGRMYKSLFKEDGYFLFTTPLTGYSILGGKMVTVFLEILGILLFWGGIAYIDYLILSPSLPEINFDLVFSSNHIFTALKVVFSIILGYLVFLLMIYLSMTLARSIFAAFKYGKALSLICFIVLSKVITEFSTAFYDLTNQGVHNAINFSPSVGGFMLINTIIFIVLFITTGYLLDRKINL</sequence>
<keyword evidence="1" id="KW-0812">Transmembrane</keyword>
<dbReference type="EMBL" id="JACHEN010000029">
    <property type="protein sequence ID" value="MBB6217837.1"/>
    <property type="molecule type" value="Genomic_DNA"/>
</dbReference>
<accession>A0A841KWV1</accession>
<feature type="transmembrane region" description="Helical" evidence="1">
    <location>
        <begin position="217"/>
        <end position="236"/>
    </location>
</feature>
<evidence type="ECO:0000313" key="3">
    <source>
        <dbReference type="Proteomes" id="UP000579281"/>
    </source>
</evidence>
<dbReference type="AlphaFoldDB" id="A0A841KWV1"/>
<name>A0A841KWV1_9FIRM</name>
<feature type="transmembrane region" description="Helical" evidence="1">
    <location>
        <begin position="96"/>
        <end position="118"/>
    </location>
</feature>
<dbReference type="RefSeq" id="WP_184312347.1">
    <property type="nucleotide sequence ID" value="NZ_JACHEN010000029.1"/>
</dbReference>
<comment type="caution">
    <text evidence="2">The sequence shown here is derived from an EMBL/GenBank/DDBJ whole genome shotgun (WGS) entry which is preliminary data.</text>
</comment>
<feature type="transmembrane region" description="Helical" evidence="1">
    <location>
        <begin position="176"/>
        <end position="197"/>
    </location>
</feature>
<feature type="transmembrane region" description="Helical" evidence="1">
    <location>
        <begin position="12"/>
        <end position="31"/>
    </location>
</feature>
<feature type="transmembrane region" description="Helical" evidence="1">
    <location>
        <begin position="43"/>
        <end position="60"/>
    </location>
</feature>
<keyword evidence="1" id="KW-0472">Membrane</keyword>
<organism evidence="2 3">
    <name type="scientific">Anaerosolibacter carboniphilus</name>
    <dbReference type="NCBI Taxonomy" id="1417629"/>
    <lineage>
        <taxon>Bacteria</taxon>
        <taxon>Bacillati</taxon>
        <taxon>Bacillota</taxon>
        <taxon>Clostridia</taxon>
        <taxon>Peptostreptococcales</taxon>
        <taxon>Thermotaleaceae</taxon>
        <taxon>Anaerosolibacter</taxon>
    </lineage>
</organism>
<gene>
    <name evidence="2" type="ORF">HNQ80_003973</name>
</gene>
<feature type="transmembrane region" description="Helical" evidence="1">
    <location>
        <begin position="138"/>
        <end position="164"/>
    </location>
</feature>
<protein>
    <submittedName>
        <fullName evidence="2">Uncharacterized protein</fullName>
    </submittedName>
</protein>
<proteinExistence type="predicted"/>
<evidence type="ECO:0000256" key="1">
    <source>
        <dbReference type="SAM" id="Phobius"/>
    </source>
</evidence>
<evidence type="ECO:0000313" key="2">
    <source>
        <dbReference type="EMBL" id="MBB6217837.1"/>
    </source>
</evidence>
<dbReference type="Proteomes" id="UP000579281">
    <property type="component" value="Unassembled WGS sequence"/>
</dbReference>
<keyword evidence="3" id="KW-1185">Reference proteome</keyword>
<reference evidence="2 3" key="1">
    <citation type="submission" date="2020-08" db="EMBL/GenBank/DDBJ databases">
        <title>Genomic Encyclopedia of Type Strains, Phase IV (KMG-IV): sequencing the most valuable type-strain genomes for metagenomic binning, comparative biology and taxonomic classification.</title>
        <authorList>
            <person name="Goeker M."/>
        </authorList>
    </citation>
    <scope>NUCLEOTIDE SEQUENCE [LARGE SCALE GENOMIC DNA]</scope>
    <source>
        <strain evidence="2 3">DSM 103526</strain>
    </source>
</reference>
<keyword evidence="1" id="KW-1133">Transmembrane helix</keyword>